<reference evidence="5 6" key="1">
    <citation type="submission" date="2014-12" db="EMBL/GenBank/DDBJ databases">
        <title>Mercury Reductase activity and rhizosphere competence traits in the genome of root associated Photobacterium halotolerans MELD1.</title>
        <authorList>
            <person name="Mathew D.C."/>
            <person name="Huang C.-C."/>
        </authorList>
    </citation>
    <scope>NUCLEOTIDE SEQUENCE [LARGE SCALE GENOMIC DNA]</scope>
    <source>
        <strain evidence="5 6">MELD1</strain>
    </source>
</reference>
<evidence type="ECO:0000256" key="2">
    <source>
        <dbReference type="PIRNR" id="PIRNR006241"/>
    </source>
</evidence>
<feature type="active site" description="Proton donor/acceptor" evidence="3">
    <location>
        <position position="240"/>
    </location>
</feature>
<name>A0A0F5V8J5_9GAMM</name>
<dbReference type="Pfam" id="PF01261">
    <property type="entry name" value="AP_endonuc_2"/>
    <property type="match status" value="1"/>
</dbReference>
<evidence type="ECO:0000259" key="4">
    <source>
        <dbReference type="Pfam" id="PF01261"/>
    </source>
</evidence>
<dbReference type="InterPro" id="IPR013022">
    <property type="entry name" value="Xyl_isomerase-like_TIM-brl"/>
</dbReference>
<sequence length="258" mass="29189">MARFAANLTMLFTEVPFIERFGQASKAGFKAVEFLFPYEYEAELLAEQLNTHQLEQALFNMPPGDWAAGERGIAALPDRIDEFEQSVEIALHYAQALSCKKVHAMAGLLSPDFSVEAHRETFIRNLRYAADRFAVHGICVMIEPLNSRDVPGYFVAHQRDAVALIKAIDRPNVKLQFDVYHAQIMDGDLSVLIKEVADYIGHVQIASVPYRHEPDEGEVNYPFLFGELDKSGYQDWIGCEYNPRQGTLEGLSWVTPYL</sequence>
<dbReference type="InterPro" id="IPR053398">
    <property type="entry name" value="HPT_OtnI_isomerases"/>
</dbReference>
<dbReference type="GO" id="GO:0046487">
    <property type="term" value="P:glyoxylate metabolic process"/>
    <property type="evidence" value="ECO:0007669"/>
    <property type="project" value="TreeGrafter"/>
</dbReference>
<dbReference type="AlphaFoldDB" id="A0A0F5V8J5"/>
<evidence type="ECO:0000313" key="6">
    <source>
        <dbReference type="Proteomes" id="UP000033633"/>
    </source>
</evidence>
<dbReference type="PANTHER" id="PTHR43489:SF6">
    <property type="entry name" value="HYDROXYPYRUVATE ISOMERASE-RELATED"/>
    <property type="match status" value="1"/>
</dbReference>
<dbReference type="OrthoDB" id="9786584at2"/>
<dbReference type="PIRSF" id="PIRSF006241">
    <property type="entry name" value="HyI"/>
    <property type="match status" value="1"/>
</dbReference>
<dbReference type="PATRIC" id="fig|265726.11.peg.2901"/>
<keyword evidence="1 2" id="KW-0413">Isomerase</keyword>
<keyword evidence="6" id="KW-1185">Reference proteome</keyword>
<evidence type="ECO:0000313" key="5">
    <source>
        <dbReference type="EMBL" id="KKC98051.1"/>
    </source>
</evidence>
<dbReference type="Proteomes" id="UP000033633">
    <property type="component" value="Unassembled WGS sequence"/>
</dbReference>
<organism evidence="5 6">
    <name type="scientific">Photobacterium halotolerans</name>
    <dbReference type="NCBI Taxonomy" id="265726"/>
    <lineage>
        <taxon>Bacteria</taxon>
        <taxon>Pseudomonadati</taxon>
        <taxon>Pseudomonadota</taxon>
        <taxon>Gammaproteobacteria</taxon>
        <taxon>Vibrionales</taxon>
        <taxon>Vibrionaceae</taxon>
        <taxon>Photobacterium</taxon>
    </lineage>
</organism>
<dbReference type="InterPro" id="IPR050417">
    <property type="entry name" value="Sugar_Epim/Isomerase"/>
</dbReference>
<dbReference type="EMBL" id="JWYV01000027">
    <property type="protein sequence ID" value="KKC98051.1"/>
    <property type="molecule type" value="Genomic_DNA"/>
</dbReference>
<dbReference type="SUPFAM" id="SSF51658">
    <property type="entry name" value="Xylose isomerase-like"/>
    <property type="match status" value="1"/>
</dbReference>
<dbReference type="InterPro" id="IPR036237">
    <property type="entry name" value="Xyl_isomerase-like_sf"/>
</dbReference>
<dbReference type="PANTHER" id="PTHR43489">
    <property type="entry name" value="ISOMERASE"/>
    <property type="match status" value="1"/>
</dbReference>
<comment type="caution">
    <text evidence="5">The sequence shown here is derived from an EMBL/GenBank/DDBJ whole genome shotgun (WGS) entry which is preliminary data.</text>
</comment>
<accession>A0A0F5V8J5</accession>
<dbReference type="NCBIfam" id="NF043033">
    <property type="entry name" value="OxoTetrIsom"/>
    <property type="match status" value="1"/>
</dbReference>
<feature type="domain" description="Xylose isomerase-like TIM barrel" evidence="4">
    <location>
        <begin position="23"/>
        <end position="255"/>
    </location>
</feature>
<evidence type="ECO:0000256" key="3">
    <source>
        <dbReference type="PIRSR" id="PIRSR006241-50"/>
    </source>
</evidence>
<dbReference type="InterPro" id="IPR026040">
    <property type="entry name" value="HyI-like"/>
</dbReference>
<gene>
    <name evidence="5" type="ORF">KY46_20475</name>
</gene>
<dbReference type="GO" id="GO:0008903">
    <property type="term" value="F:hydroxypyruvate isomerase activity"/>
    <property type="evidence" value="ECO:0007669"/>
    <property type="project" value="TreeGrafter"/>
</dbReference>
<evidence type="ECO:0000256" key="1">
    <source>
        <dbReference type="ARBA" id="ARBA00023235"/>
    </source>
</evidence>
<proteinExistence type="inferred from homology"/>
<dbReference type="Gene3D" id="3.20.20.150">
    <property type="entry name" value="Divalent-metal-dependent TIM barrel enzymes"/>
    <property type="match status" value="1"/>
</dbReference>
<dbReference type="FunFam" id="3.20.20.150:FF:000007">
    <property type="entry name" value="Hydroxypyruvate isomerase"/>
    <property type="match status" value="1"/>
</dbReference>
<dbReference type="RefSeq" id="WP_046222447.1">
    <property type="nucleotide sequence ID" value="NZ_JWYV01000027.1"/>
</dbReference>
<comment type="similarity">
    <text evidence="2">Belongs to the hyi family.</text>
</comment>
<keyword evidence="5" id="KW-0670">Pyruvate</keyword>
<feature type="active site" description="Proton donor/acceptor" evidence="3">
    <location>
        <position position="143"/>
    </location>
</feature>
<dbReference type="STRING" id="265726.KY46_20475"/>
<protein>
    <submittedName>
        <fullName evidence="5">Hydroxypyruvate isomerase</fullName>
    </submittedName>
</protein>